<dbReference type="VEuPathDB" id="FungiDB:BO82DRAFT_352793"/>
<sequence>MSRQPSLRPKSYIPGYPDAMYNLAAVTTLTQLESRAGLADEKHDQRVFRVKRKHVLKACDRCRVKKTKVCEALVVPRILCASFSTMARACGLR</sequence>
<evidence type="ECO:0000313" key="1">
    <source>
        <dbReference type="EMBL" id="PYH83726.1"/>
    </source>
</evidence>
<dbReference type="GeneID" id="37137529"/>
<dbReference type="Proteomes" id="UP000248340">
    <property type="component" value="Unassembled WGS sequence"/>
</dbReference>
<name>A0A319CD39_9EURO</name>
<dbReference type="STRING" id="1448315.A0A319CD39"/>
<evidence type="ECO:0000313" key="2">
    <source>
        <dbReference type="Proteomes" id="UP000248340"/>
    </source>
</evidence>
<dbReference type="RefSeq" id="XP_025493926.1">
    <property type="nucleotide sequence ID" value="XM_025634788.1"/>
</dbReference>
<reference evidence="1 2" key="1">
    <citation type="submission" date="2016-12" db="EMBL/GenBank/DDBJ databases">
        <title>The genomes of Aspergillus section Nigri reveals drivers in fungal speciation.</title>
        <authorList>
            <consortium name="DOE Joint Genome Institute"/>
            <person name="Vesth T.C."/>
            <person name="Nybo J."/>
            <person name="Theobald S."/>
            <person name="Brandl J."/>
            <person name="Frisvad J.C."/>
            <person name="Nielsen K.F."/>
            <person name="Lyhne E.K."/>
            <person name="Kogle M.E."/>
            <person name="Kuo A."/>
            <person name="Riley R."/>
            <person name="Clum A."/>
            <person name="Nolan M."/>
            <person name="Lipzen A."/>
            <person name="Salamov A."/>
            <person name="Henrissat B."/>
            <person name="Wiebenga A."/>
            <person name="De Vries R.P."/>
            <person name="Grigoriev I.V."/>
            <person name="Mortensen U.H."/>
            <person name="Andersen M.R."/>
            <person name="Baker S.E."/>
        </authorList>
    </citation>
    <scope>NUCLEOTIDE SEQUENCE [LARGE SCALE GENOMIC DNA]</scope>
    <source>
        <strain evidence="1 2">CBS 121591</strain>
    </source>
</reference>
<protein>
    <submittedName>
        <fullName evidence="1">Uncharacterized protein</fullName>
    </submittedName>
</protein>
<organism evidence="1 2">
    <name type="scientific">Aspergillus uvarum CBS 121591</name>
    <dbReference type="NCBI Taxonomy" id="1448315"/>
    <lineage>
        <taxon>Eukaryota</taxon>
        <taxon>Fungi</taxon>
        <taxon>Dikarya</taxon>
        <taxon>Ascomycota</taxon>
        <taxon>Pezizomycotina</taxon>
        <taxon>Eurotiomycetes</taxon>
        <taxon>Eurotiomycetidae</taxon>
        <taxon>Eurotiales</taxon>
        <taxon>Aspergillaceae</taxon>
        <taxon>Aspergillus</taxon>
        <taxon>Aspergillus subgen. Circumdati</taxon>
    </lineage>
</organism>
<dbReference type="OrthoDB" id="4151048at2759"/>
<keyword evidence="2" id="KW-1185">Reference proteome</keyword>
<accession>A0A319CD39</accession>
<gene>
    <name evidence="1" type="ORF">BO82DRAFT_352793</name>
</gene>
<proteinExistence type="predicted"/>
<dbReference type="EMBL" id="KZ821688">
    <property type="protein sequence ID" value="PYH83726.1"/>
    <property type="molecule type" value="Genomic_DNA"/>
</dbReference>
<dbReference type="AlphaFoldDB" id="A0A319CD39"/>